<protein>
    <recommendedName>
        <fullName evidence="1">2EXR domain-containing protein</fullName>
    </recommendedName>
</protein>
<name>A0A1Y2M462_EPING</name>
<reference evidence="2 3" key="1">
    <citation type="journal article" date="2017" name="Genome Announc.">
        <title>Genome sequence of the saprophytic ascomycete Epicoccum nigrum ICMP 19927 strain isolated from New Zealand.</title>
        <authorList>
            <person name="Fokin M."/>
            <person name="Fleetwood D."/>
            <person name="Weir B.S."/>
            <person name="Villas-Boas S.G."/>
        </authorList>
    </citation>
    <scope>NUCLEOTIDE SEQUENCE [LARGE SCALE GENOMIC DNA]</scope>
    <source>
        <strain evidence="2 3">ICMP 19927</strain>
    </source>
</reference>
<evidence type="ECO:0000313" key="2">
    <source>
        <dbReference type="EMBL" id="OSS50880.1"/>
    </source>
</evidence>
<dbReference type="InterPro" id="IPR045518">
    <property type="entry name" value="2EXR"/>
</dbReference>
<dbReference type="OMA" id="RIVRMYK"/>
<evidence type="ECO:0000259" key="1">
    <source>
        <dbReference type="Pfam" id="PF20150"/>
    </source>
</evidence>
<sequence>MSIFNLPKEIRLRIWELVYLDEPPRYVTLQTKSHDDQHGEDVFCPRHSPSRPPAVINICQEARAEAEFQARRADDLICLPSPLDPNPKRFYFRLDVDVLYLDLEHGNDKHFDDSPDAGFLAHFLMAEGCDATLLKKVAVTQVVRTAFVDGALSNCLRDFPNIEHLIMVVGPKDRRTAHERERFVFAARRIITQYRLDMRIRAKARGEAYVHSEQRLDLDFAIPNGMALDLLDKSSWVNWSEELERDWWTHDVPQRYIDFYF</sequence>
<gene>
    <name evidence="2" type="ORF">B5807_04311</name>
</gene>
<dbReference type="InParanoid" id="A0A1Y2M462"/>
<organism evidence="2 3">
    <name type="scientific">Epicoccum nigrum</name>
    <name type="common">Soil fungus</name>
    <name type="synonym">Epicoccum purpurascens</name>
    <dbReference type="NCBI Taxonomy" id="105696"/>
    <lineage>
        <taxon>Eukaryota</taxon>
        <taxon>Fungi</taxon>
        <taxon>Dikarya</taxon>
        <taxon>Ascomycota</taxon>
        <taxon>Pezizomycotina</taxon>
        <taxon>Dothideomycetes</taxon>
        <taxon>Pleosporomycetidae</taxon>
        <taxon>Pleosporales</taxon>
        <taxon>Pleosporineae</taxon>
        <taxon>Didymellaceae</taxon>
        <taxon>Epicoccum</taxon>
    </lineage>
</organism>
<dbReference type="EMBL" id="KZ107841">
    <property type="protein sequence ID" value="OSS50880.1"/>
    <property type="molecule type" value="Genomic_DNA"/>
</dbReference>
<accession>A0A1Y2M462</accession>
<dbReference type="AlphaFoldDB" id="A0A1Y2M462"/>
<dbReference type="PANTHER" id="PTHR35910:SF6">
    <property type="entry name" value="2EXR DOMAIN-CONTAINING PROTEIN"/>
    <property type="match status" value="1"/>
</dbReference>
<evidence type="ECO:0000313" key="3">
    <source>
        <dbReference type="Proteomes" id="UP000193240"/>
    </source>
</evidence>
<proteinExistence type="predicted"/>
<dbReference type="Proteomes" id="UP000193240">
    <property type="component" value="Unassembled WGS sequence"/>
</dbReference>
<dbReference type="PANTHER" id="PTHR35910">
    <property type="entry name" value="2EXR DOMAIN-CONTAINING PROTEIN"/>
    <property type="match status" value="1"/>
</dbReference>
<keyword evidence="3" id="KW-1185">Reference proteome</keyword>
<dbReference type="Pfam" id="PF20150">
    <property type="entry name" value="2EXR"/>
    <property type="match status" value="1"/>
</dbReference>
<feature type="domain" description="2EXR" evidence="1">
    <location>
        <begin position="5"/>
        <end position="99"/>
    </location>
</feature>